<dbReference type="EMBL" id="JBAMIC010000004">
    <property type="protein sequence ID" value="KAK7108831.1"/>
    <property type="molecule type" value="Genomic_DNA"/>
</dbReference>
<feature type="region of interest" description="Disordered" evidence="1">
    <location>
        <begin position="1"/>
        <end position="20"/>
    </location>
</feature>
<name>A0AAN9BPF1_9CAEN</name>
<accession>A0AAN9BPF1</accession>
<evidence type="ECO:0000256" key="1">
    <source>
        <dbReference type="SAM" id="MobiDB-lite"/>
    </source>
</evidence>
<feature type="compositionally biased region" description="Gly residues" evidence="1">
    <location>
        <begin position="97"/>
        <end position="109"/>
    </location>
</feature>
<evidence type="ECO:0000313" key="2">
    <source>
        <dbReference type="EMBL" id="KAK7108831.1"/>
    </source>
</evidence>
<sequence length="187" mass="20117">MNVRDLPRSTTPVNDHDPDKLNMKQVIAFLQSKGKSQEDAVELPQETKSKVAINNHDLHLPRTVKSGVLRGTVRKSTASSSSTATEIYLRSSAILSGEGGGRGGRGGGGEWRDGSPSASSTQRVDGGGGGGGEERRWCGLQSRVLETDTLLGRGDCRAERTAMTERTPTVKRLQESRPRNPSVCIDF</sequence>
<dbReference type="Proteomes" id="UP001374579">
    <property type="component" value="Unassembled WGS sequence"/>
</dbReference>
<gene>
    <name evidence="2" type="ORF">V1264_016495</name>
</gene>
<evidence type="ECO:0000313" key="3">
    <source>
        <dbReference type="Proteomes" id="UP001374579"/>
    </source>
</evidence>
<dbReference type="AlphaFoldDB" id="A0AAN9BPF1"/>
<feature type="region of interest" description="Disordered" evidence="1">
    <location>
        <begin position="92"/>
        <end position="136"/>
    </location>
</feature>
<comment type="caution">
    <text evidence="2">The sequence shown here is derived from an EMBL/GenBank/DDBJ whole genome shotgun (WGS) entry which is preliminary data.</text>
</comment>
<feature type="region of interest" description="Disordered" evidence="1">
    <location>
        <begin position="159"/>
        <end position="187"/>
    </location>
</feature>
<protein>
    <submittedName>
        <fullName evidence="2">Uncharacterized protein</fullName>
    </submittedName>
</protein>
<proteinExistence type="predicted"/>
<reference evidence="2 3" key="1">
    <citation type="submission" date="2024-02" db="EMBL/GenBank/DDBJ databases">
        <title>Chromosome-scale genome assembly of the rough periwinkle Littorina saxatilis.</title>
        <authorList>
            <person name="De Jode A."/>
            <person name="Faria R."/>
            <person name="Formenti G."/>
            <person name="Sims Y."/>
            <person name="Smith T.P."/>
            <person name="Tracey A."/>
            <person name="Wood J.M.D."/>
            <person name="Zagrodzka Z.B."/>
            <person name="Johannesson K."/>
            <person name="Butlin R.K."/>
            <person name="Leder E.H."/>
        </authorList>
    </citation>
    <scope>NUCLEOTIDE SEQUENCE [LARGE SCALE GENOMIC DNA]</scope>
    <source>
        <strain evidence="2">Snail1</strain>
        <tissue evidence="2">Muscle</tissue>
    </source>
</reference>
<organism evidence="2 3">
    <name type="scientific">Littorina saxatilis</name>
    <dbReference type="NCBI Taxonomy" id="31220"/>
    <lineage>
        <taxon>Eukaryota</taxon>
        <taxon>Metazoa</taxon>
        <taxon>Spiralia</taxon>
        <taxon>Lophotrochozoa</taxon>
        <taxon>Mollusca</taxon>
        <taxon>Gastropoda</taxon>
        <taxon>Caenogastropoda</taxon>
        <taxon>Littorinimorpha</taxon>
        <taxon>Littorinoidea</taxon>
        <taxon>Littorinidae</taxon>
        <taxon>Littorina</taxon>
    </lineage>
</organism>
<keyword evidence="3" id="KW-1185">Reference proteome</keyword>